<evidence type="ECO:0000256" key="1">
    <source>
        <dbReference type="ARBA" id="ARBA00010982"/>
    </source>
</evidence>
<reference evidence="10 11" key="1">
    <citation type="journal article" date="2011" name="J. Microbiol.">
        <title>Bacillus kyonggiensis sp. nov., isolated from soil of a lettuce field.</title>
        <authorList>
            <person name="Dong K."/>
            <person name="Lee S."/>
        </authorList>
    </citation>
    <scope>NUCLEOTIDE SEQUENCE [LARGE SCALE GENOMIC DNA]</scope>
    <source>
        <strain evidence="10 11">NB22</strain>
    </source>
</reference>
<dbReference type="Pfam" id="PF00108">
    <property type="entry name" value="Thiolase_N"/>
    <property type="match status" value="1"/>
</dbReference>
<feature type="active site" description="Acyl-thioester intermediate" evidence="6">
    <location>
        <position position="89"/>
    </location>
</feature>
<evidence type="ECO:0000259" key="8">
    <source>
        <dbReference type="Pfam" id="PF00108"/>
    </source>
</evidence>
<feature type="domain" description="Thiolase C-terminal" evidence="9">
    <location>
        <begin position="272"/>
        <end position="392"/>
    </location>
</feature>
<dbReference type="PIRSF" id="PIRSF000429">
    <property type="entry name" value="Ac-CoA_Ac_transf"/>
    <property type="match status" value="1"/>
</dbReference>
<dbReference type="InterPro" id="IPR020613">
    <property type="entry name" value="Thiolase_CS"/>
</dbReference>
<dbReference type="GO" id="GO:0003985">
    <property type="term" value="F:acetyl-CoA C-acetyltransferase activity"/>
    <property type="evidence" value="ECO:0007669"/>
    <property type="project" value="UniProtKB-EC"/>
</dbReference>
<feature type="active site" description="Proton acceptor" evidence="6">
    <location>
        <position position="380"/>
    </location>
</feature>
<gene>
    <name evidence="10" type="ORF">FA727_09770</name>
</gene>
<evidence type="ECO:0000256" key="7">
    <source>
        <dbReference type="RuleBase" id="RU003557"/>
    </source>
</evidence>
<comment type="caution">
    <text evidence="10">The sequence shown here is derived from an EMBL/GenBank/DDBJ whole genome shotgun (WGS) entry which is preliminary data.</text>
</comment>
<organism evidence="10 11">
    <name type="scientific">Robertmurraya kyonggiensis</name>
    <dbReference type="NCBI Taxonomy" id="1037680"/>
    <lineage>
        <taxon>Bacteria</taxon>
        <taxon>Bacillati</taxon>
        <taxon>Bacillota</taxon>
        <taxon>Bacilli</taxon>
        <taxon>Bacillales</taxon>
        <taxon>Bacillaceae</taxon>
        <taxon>Robertmurraya</taxon>
    </lineage>
</organism>
<dbReference type="InterPro" id="IPR020616">
    <property type="entry name" value="Thiolase_N"/>
</dbReference>
<evidence type="ECO:0000313" key="11">
    <source>
        <dbReference type="Proteomes" id="UP000307756"/>
    </source>
</evidence>
<evidence type="ECO:0000256" key="4">
    <source>
        <dbReference type="ARBA" id="ARBA00023315"/>
    </source>
</evidence>
<keyword evidence="3 7" id="KW-0808">Transferase</keyword>
<evidence type="ECO:0000259" key="9">
    <source>
        <dbReference type="Pfam" id="PF02803"/>
    </source>
</evidence>
<dbReference type="PROSITE" id="PS00737">
    <property type="entry name" value="THIOLASE_2"/>
    <property type="match status" value="1"/>
</dbReference>
<dbReference type="SUPFAM" id="SSF53901">
    <property type="entry name" value="Thiolase-like"/>
    <property type="match status" value="2"/>
</dbReference>
<dbReference type="PANTHER" id="PTHR18919:SF107">
    <property type="entry name" value="ACETYL-COA ACETYLTRANSFERASE, CYTOSOLIC"/>
    <property type="match status" value="1"/>
</dbReference>
<dbReference type="Gene3D" id="3.40.47.10">
    <property type="match status" value="2"/>
</dbReference>
<evidence type="ECO:0000256" key="6">
    <source>
        <dbReference type="PIRSR" id="PIRSR000429-1"/>
    </source>
</evidence>
<proteinExistence type="inferred from homology"/>
<dbReference type="Proteomes" id="UP000307756">
    <property type="component" value="Unassembled WGS sequence"/>
</dbReference>
<keyword evidence="4 7" id="KW-0012">Acyltransferase</keyword>
<evidence type="ECO:0000313" key="10">
    <source>
        <dbReference type="EMBL" id="TKC19800.1"/>
    </source>
</evidence>
<dbReference type="AlphaFoldDB" id="A0A4V5P5C6"/>
<dbReference type="InterPro" id="IPR002155">
    <property type="entry name" value="Thiolase"/>
</dbReference>
<dbReference type="PANTHER" id="PTHR18919">
    <property type="entry name" value="ACETYL-COA C-ACYLTRANSFERASE"/>
    <property type="match status" value="1"/>
</dbReference>
<dbReference type="FunFam" id="3.40.47.10:FF:000010">
    <property type="entry name" value="Acetyl-CoA acetyltransferase (Thiolase)"/>
    <property type="match status" value="1"/>
</dbReference>
<dbReference type="EMBL" id="SWBM01000001">
    <property type="protein sequence ID" value="TKC19800.1"/>
    <property type="molecule type" value="Genomic_DNA"/>
</dbReference>
<dbReference type="NCBIfam" id="TIGR01930">
    <property type="entry name" value="AcCoA-C-Actrans"/>
    <property type="match status" value="1"/>
</dbReference>
<accession>A0A4V5P5C6</accession>
<dbReference type="RefSeq" id="WP_136830701.1">
    <property type="nucleotide sequence ID" value="NZ_SWBM01000001.1"/>
</dbReference>
<dbReference type="CDD" id="cd00751">
    <property type="entry name" value="thiolase"/>
    <property type="match status" value="1"/>
</dbReference>
<evidence type="ECO:0000256" key="5">
    <source>
        <dbReference type="ARBA" id="ARBA00030755"/>
    </source>
</evidence>
<dbReference type="EC" id="2.3.1.9" evidence="2"/>
<evidence type="ECO:0000256" key="3">
    <source>
        <dbReference type="ARBA" id="ARBA00022679"/>
    </source>
</evidence>
<feature type="active site" description="Proton acceptor" evidence="6">
    <location>
        <position position="350"/>
    </location>
</feature>
<dbReference type="Pfam" id="PF02803">
    <property type="entry name" value="Thiolase_C"/>
    <property type="match status" value="1"/>
</dbReference>
<keyword evidence="11" id="KW-1185">Reference proteome</keyword>
<dbReference type="PROSITE" id="PS00099">
    <property type="entry name" value="THIOLASE_3"/>
    <property type="match status" value="1"/>
</dbReference>
<name>A0A4V5P5C6_9BACI</name>
<feature type="domain" description="Thiolase N-terminal" evidence="8">
    <location>
        <begin position="5"/>
        <end position="263"/>
    </location>
</feature>
<dbReference type="InterPro" id="IPR020615">
    <property type="entry name" value="Thiolase_acyl_enz_int_AS"/>
</dbReference>
<comment type="similarity">
    <text evidence="1 7">Belongs to the thiolase-like superfamily. Thiolase family.</text>
</comment>
<dbReference type="InterPro" id="IPR016039">
    <property type="entry name" value="Thiolase-like"/>
</dbReference>
<sequence length="394" mass="41235">MSTEVVIVSAVRTPIGSFNGSLAKFSAPELGAIAIKGALEKAGVTPEQVDEVILGNVLQAGLGQNPARQAALKAGLPDSVSALTINKVCGSGLKAVHLATQAIIAGDADIVVAGGMENMSQAPYLLRNARDGFRMGDQKLIDSMISDGLWCAFNDYHMGITAENLAAQYEITRVEQDKFSAWSQEKTEAAIDQGRFQDEIVSVSIPQRKGEPIVFDTDEYPKKGTTAEKLATLRPAFKKDGTVTAGNASGINDGAAVLVVMSKAKAEELIITPLVTIRGNGSAGVDPSIMGIGPVKAVKKALEKAQVSLEDIELVEANEAFAAQSIAVDRELHFKKEILNVNGGAIALGHPIGASGARILVTLIHEMVRREARTGLATLCIGGGQGVATVVELS</sequence>
<dbReference type="PROSITE" id="PS00098">
    <property type="entry name" value="THIOLASE_1"/>
    <property type="match status" value="1"/>
</dbReference>
<dbReference type="InterPro" id="IPR020617">
    <property type="entry name" value="Thiolase_C"/>
</dbReference>
<protein>
    <recommendedName>
        <fullName evidence="2">acetyl-CoA C-acetyltransferase</fullName>
        <ecNumber evidence="2">2.3.1.9</ecNumber>
    </recommendedName>
    <alternativeName>
        <fullName evidence="5">Acetoacetyl-CoA thiolase</fullName>
    </alternativeName>
</protein>
<evidence type="ECO:0000256" key="2">
    <source>
        <dbReference type="ARBA" id="ARBA00012705"/>
    </source>
</evidence>
<dbReference type="InterPro" id="IPR020610">
    <property type="entry name" value="Thiolase_AS"/>
</dbReference>
<dbReference type="OrthoDB" id="9764892at2"/>